<evidence type="ECO:0000313" key="1">
    <source>
        <dbReference type="EMBL" id="SFH62791.1"/>
    </source>
</evidence>
<organism evidence="1 2">
    <name type="scientific">Planctomicrobium piriforme</name>
    <dbReference type="NCBI Taxonomy" id="1576369"/>
    <lineage>
        <taxon>Bacteria</taxon>
        <taxon>Pseudomonadati</taxon>
        <taxon>Planctomycetota</taxon>
        <taxon>Planctomycetia</taxon>
        <taxon>Planctomycetales</taxon>
        <taxon>Planctomycetaceae</taxon>
        <taxon>Planctomicrobium</taxon>
    </lineage>
</organism>
<protein>
    <submittedName>
        <fullName evidence="1">Uncharacterized protein</fullName>
    </submittedName>
</protein>
<keyword evidence="2" id="KW-1185">Reference proteome</keyword>
<name>A0A1I3BLZ0_9PLAN</name>
<dbReference type="Proteomes" id="UP000199518">
    <property type="component" value="Unassembled WGS sequence"/>
</dbReference>
<accession>A0A1I3BLZ0</accession>
<reference evidence="2" key="1">
    <citation type="submission" date="2016-10" db="EMBL/GenBank/DDBJ databases">
        <authorList>
            <person name="Varghese N."/>
            <person name="Submissions S."/>
        </authorList>
    </citation>
    <scope>NUCLEOTIDE SEQUENCE [LARGE SCALE GENOMIC DNA]</scope>
    <source>
        <strain evidence="2">DSM 26348</strain>
    </source>
</reference>
<proteinExistence type="predicted"/>
<evidence type="ECO:0000313" key="2">
    <source>
        <dbReference type="Proteomes" id="UP000199518"/>
    </source>
</evidence>
<sequence>MHSQIQSNFWLWTLDSGLSNSIEMARKVARAWGRRFDVRRGHPLRFWPGHPLVSSQQSVART</sequence>
<gene>
    <name evidence="1" type="ORF">SAMN05421753_101505</name>
</gene>
<dbReference type="AlphaFoldDB" id="A0A1I3BLZ0"/>
<dbReference type="EMBL" id="FOQD01000001">
    <property type="protein sequence ID" value="SFH62791.1"/>
    <property type="molecule type" value="Genomic_DNA"/>
</dbReference>